<gene>
    <name evidence="1" type="ORF">J2Z70_002890</name>
</gene>
<accession>A0ABS4NRR1</accession>
<evidence type="ECO:0000313" key="2">
    <source>
        <dbReference type="Proteomes" id="UP000773462"/>
    </source>
</evidence>
<dbReference type="SUPFAM" id="SSF81301">
    <property type="entry name" value="Nucleotidyltransferase"/>
    <property type="match status" value="1"/>
</dbReference>
<dbReference type="RefSeq" id="WP_209873944.1">
    <property type="nucleotide sequence ID" value="NZ_JAGGLV010000008.1"/>
</dbReference>
<dbReference type="Pfam" id="PF04229">
    <property type="entry name" value="GrpB"/>
    <property type="match status" value="1"/>
</dbReference>
<sequence>MAEKTKVVEVVPYDPAWKAEYSRIEKRMLEIAGDLIIAAEHVGSTSIEGLWAKPVIDIDLVMESYDQLPEIIRRLQEFGYEHQGNMGIEGREAFKSNRDEGFMKYHLYVCPKDGKGYVEHILFRDYLRSHPAAREEYQAVKQRLAEAYRYDIDAYCDGKTAFVQSILQRASQHQE</sequence>
<dbReference type="PANTHER" id="PTHR34822">
    <property type="entry name" value="GRPB DOMAIN PROTEIN (AFU_ORTHOLOGUE AFUA_1G01530)"/>
    <property type="match status" value="1"/>
</dbReference>
<reference evidence="1 2" key="1">
    <citation type="submission" date="2021-03" db="EMBL/GenBank/DDBJ databases">
        <title>Genomic Encyclopedia of Type Strains, Phase IV (KMG-IV): sequencing the most valuable type-strain genomes for metagenomic binning, comparative biology and taxonomic classification.</title>
        <authorList>
            <person name="Goeker M."/>
        </authorList>
    </citation>
    <scope>NUCLEOTIDE SEQUENCE [LARGE SCALE GENOMIC DNA]</scope>
    <source>
        <strain evidence="1 2">DSM 101953</strain>
    </source>
</reference>
<dbReference type="Gene3D" id="3.30.460.10">
    <property type="entry name" value="Beta Polymerase, domain 2"/>
    <property type="match status" value="1"/>
</dbReference>
<dbReference type="EMBL" id="JAGGLV010000008">
    <property type="protein sequence ID" value="MBP2112736.1"/>
    <property type="molecule type" value="Genomic_DNA"/>
</dbReference>
<organism evidence="1 2">
    <name type="scientific">Paenibacillus silagei</name>
    <dbReference type="NCBI Taxonomy" id="1670801"/>
    <lineage>
        <taxon>Bacteria</taxon>
        <taxon>Bacillati</taxon>
        <taxon>Bacillota</taxon>
        <taxon>Bacilli</taxon>
        <taxon>Bacillales</taxon>
        <taxon>Paenibacillaceae</taxon>
        <taxon>Paenibacillus</taxon>
    </lineage>
</organism>
<dbReference type="InterPro" id="IPR007344">
    <property type="entry name" value="GrpB/CoaE"/>
</dbReference>
<evidence type="ECO:0000313" key="1">
    <source>
        <dbReference type="EMBL" id="MBP2112736.1"/>
    </source>
</evidence>
<dbReference type="PANTHER" id="PTHR34822:SF1">
    <property type="entry name" value="GRPB FAMILY PROTEIN"/>
    <property type="match status" value="1"/>
</dbReference>
<dbReference type="InterPro" id="IPR043519">
    <property type="entry name" value="NT_sf"/>
</dbReference>
<proteinExistence type="predicted"/>
<comment type="caution">
    <text evidence="1">The sequence shown here is derived from an EMBL/GenBank/DDBJ whole genome shotgun (WGS) entry which is preliminary data.</text>
</comment>
<name>A0ABS4NRR1_9BACL</name>
<keyword evidence="2" id="KW-1185">Reference proteome</keyword>
<protein>
    <submittedName>
        <fullName evidence="1">GrpB-like predicted nucleotidyltransferase (UPF0157 family)</fullName>
    </submittedName>
</protein>
<dbReference type="Proteomes" id="UP000773462">
    <property type="component" value="Unassembled WGS sequence"/>
</dbReference>